<dbReference type="Gene3D" id="1.10.3720.10">
    <property type="entry name" value="MetI-like"/>
    <property type="match status" value="1"/>
</dbReference>
<feature type="domain" description="ABC transmembrane type-1" evidence="8">
    <location>
        <begin position="99"/>
        <end position="330"/>
    </location>
</feature>
<dbReference type="InterPro" id="IPR000515">
    <property type="entry name" value="MetI-like"/>
</dbReference>
<keyword evidence="2 7" id="KW-0813">Transport</keyword>
<reference evidence="10" key="1">
    <citation type="journal article" date="2019" name="Int. J. Syst. Evol. Microbiol.">
        <title>The Global Catalogue of Microorganisms (GCM) 10K type strain sequencing project: providing services to taxonomists for standard genome sequencing and annotation.</title>
        <authorList>
            <consortium name="The Broad Institute Genomics Platform"/>
            <consortium name="The Broad Institute Genome Sequencing Center for Infectious Disease"/>
            <person name="Wu L."/>
            <person name="Ma J."/>
        </authorList>
    </citation>
    <scope>NUCLEOTIDE SEQUENCE [LARGE SCALE GENOMIC DNA]</scope>
    <source>
        <strain evidence="10">CGMCC 1.10188</strain>
    </source>
</reference>
<evidence type="ECO:0000256" key="2">
    <source>
        <dbReference type="ARBA" id="ARBA00022448"/>
    </source>
</evidence>
<name>A0ABQ1I8U2_9PROT</name>
<dbReference type="EMBL" id="BMDZ01000004">
    <property type="protein sequence ID" value="GGB28262.1"/>
    <property type="molecule type" value="Genomic_DNA"/>
</dbReference>
<feature type="transmembrane region" description="Helical" evidence="7">
    <location>
        <begin position="181"/>
        <end position="200"/>
    </location>
</feature>
<feature type="transmembrane region" description="Helical" evidence="7">
    <location>
        <begin position="105"/>
        <end position="126"/>
    </location>
</feature>
<organism evidence="9 10">
    <name type="scientific">Tistrella bauzanensis</name>
    <dbReference type="NCBI Taxonomy" id="657419"/>
    <lineage>
        <taxon>Bacteria</taxon>
        <taxon>Pseudomonadati</taxon>
        <taxon>Pseudomonadota</taxon>
        <taxon>Alphaproteobacteria</taxon>
        <taxon>Geminicoccales</taxon>
        <taxon>Geminicoccaceae</taxon>
        <taxon>Tistrella</taxon>
    </lineage>
</organism>
<evidence type="ECO:0000256" key="4">
    <source>
        <dbReference type="ARBA" id="ARBA00022692"/>
    </source>
</evidence>
<feature type="transmembrane region" description="Helical" evidence="7">
    <location>
        <begin position="138"/>
        <end position="161"/>
    </location>
</feature>
<evidence type="ECO:0000313" key="10">
    <source>
        <dbReference type="Proteomes" id="UP000603352"/>
    </source>
</evidence>
<evidence type="ECO:0000256" key="7">
    <source>
        <dbReference type="RuleBase" id="RU363032"/>
    </source>
</evidence>
<accession>A0ABQ1I8U2</accession>
<dbReference type="Pfam" id="PF19300">
    <property type="entry name" value="BPD_transp_1_N"/>
    <property type="match status" value="1"/>
</dbReference>
<evidence type="ECO:0000313" key="9">
    <source>
        <dbReference type="EMBL" id="GGB28262.1"/>
    </source>
</evidence>
<dbReference type="CDD" id="cd06261">
    <property type="entry name" value="TM_PBP2"/>
    <property type="match status" value="1"/>
</dbReference>
<sequence length="341" mass="35967">MPALLSFIGKRSLATLPILAGALVFTFVVMRLLPADPAAFLASGPGMGPEEIEAIRINLGLDRSIPEQLLIYAGDILRGDLGRSSTTGETVVDDLAARLPASLELTVTGFLLAMLVALPLGIAAAARPGSWIDHLCRIIATAGTSLPSFVIGLLLIHIFYFNLGWAPEPVGRFDMMLFPPPVVTGSMVIDAVLAGDGAALRSVLGRMVLPCLTMALFALAPLARITRGAMIGVLASDFVVAARAAGLPRRMVLWHYALHNAAVPIVTTLGLVFSYMLGANVLVEKVFAWPGIGSYALDAVMNADYAPVQGFVLLVAVAFALVNLLIDILYGLIDPRVGRMG</sequence>
<feature type="transmembrane region" description="Helical" evidence="7">
    <location>
        <begin position="258"/>
        <end position="277"/>
    </location>
</feature>
<evidence type="ECO:0000256" key="1">
    <source>
        <dbReference type="ARBA" id="ARBA00004651"/>
    </source>
</evidence>
<keyword evidence="6 7" id="KW-0472">Membrane</keyword>
<evidence type="ECO:0000256" key="3">
    <source>
        <dbReference type="ARBA" id="ARBA00022475"/>
    </source>
</evidence>
<comment type="similarity">
    <text evidence="7">Belongs to the binding-protein-dependent transport system permease family.</text>
</comment>
<dbReference type="Proteomes" id="UP000603352">
    <property type="component" value="Unassembled WGS sequence"/>
</dbReference>
<protein>
    <submittedName>
        <fullName evidence="9">ABC transporter permease</fullName>
    </submittedName>
</protein>
<dbReference type="PANTHER" id="PTHR43163:SF6">
    <property type="entry name" value="DIPEPTIDE TRANSPORT SYSTEM PERMEASE PROTEIN DPPB-RELATED"/>
    <property type="match status" value="1"/>
</dbReference>
<proteinExistence type="inferred from homology"/>
<dbReference type="PROSITE" id="PS50928">
    <property type="entry name" value="ABC_TM1"/>
    <property type="match status" value="1"/>
</dbReference>
<dbReference type="RefSeq" id="WP_188574913.1">
    <property type="nucleotide sequence ID" value="NZ_BMDZ01000004.1"/>
</dbReference>
<dbReference type="InterPro" id="IPR045621">
    <property type="entry name" value="BPD_transp_1_N"/>
</dbReference>
<keyword evidence="10" id="KW-1185">Reference proteome</keyword>
<keyword evidence="4 7" id="KW-0812">Transmembrane</keyword>
<evidence type="ECO:0000256" key="6">
    <source>
        <dbReference type="ARBA" id="ARBA00023136"/>
    </source>
</evidence>
<dbReference type="InterPro" id="IPR035906">
    <property type="entry name" value="MetI-like_sf"/>
</dbReference>
<feature type="transmembrane region" description="Helical" evidence="7">
    <location>
        <begin position="229"/>
        <end position="246"/>
    </location>
</feature>
<feature type="transmembrane region" description="Helical" evidence="7">
    <location>
        <begin position="207"/>
        <end position="223"/>
    </location>
</feature>
<comment type="subcellular location">
    <subcellularLocation>
        <location evidence="1 7">Cell membrane</location>
        <topology evidence="1 7">Multi-pass membrane protein</topology>
    </subcellularLocation>
</comment>
<evidence type="ECO:0000259" key="8">
    <source>
        <dbReference type="PROSITE" id="PS50928"/>
    </source>
</evidence>
<gene>
    <name evidence="9" type="ORF">GCM10011505_06930</name>
</gene>
<keyword evidence="3" id="KW-1003">Cell membrane</keyword>
<comment type="caution">
    <text evidence="9">The sequence shown here is derived from an EMBL/GenBank/DDBJ whole genome shotgun (WGS) entry which is preliminary data.</text>
</comment>
<dbReference type="Pfam" id="PF00528">
    <property type="entry name" value="BPD_transp_1"/>
    <property type="match status" value="1"/>
</dbReference>
<dbReference type="SUPFAM" id="SSF161098">
    <property type="entry name" value="MetI-like"/>
    <property type="match status" value="1"/>
</dbReference>
<evidence type="ECO:0000256" key="5">
    <source>
        <dbReference type="ARBA" id="ARBA00022989"/>
    </source>
</evidence>
<keyword evidence="5 7" id="KW-1133">Transmembrane helix</keyword>
<feature type="transmembrane region" description="Helical" evidence="7">
    <location>
        <begin position="311"/>
        <end position="333"/>
    </location>
</feature>
<dbReference type="PANTHER" id="PTHR43163">
    <property type="entry name" value="DIPEPTIDE TRANSPORT SYSTEM PERMEASE PROTEIN DPPB-RELATED"/>
    <property type="match status" value="1"/>
</dbReference>
<feature type="transmembrane region" description="Helical" evidence="7">
    <location>
        <begin position="12"/>
        <end position="33"/>
    </location>
</feature>